<dbReference type="AlphaFoldDB" id="E9GCA9"/>
<organism evidence="1 2">
    <name type="scientific">Daphnia pulex</name>
    <name type="common">Water flea</name>
    <dbReference type="NCBI Taxonomy" id="6669"/>
    <lineage>
        <taxon>Eukaryota</taxon>
        <taxon>Metazoa</taxon>
        <taxon>Ecdysozoa</taxon>
        <taxon>Arthropoda</taxon>
        <taxon>Crustacea</taxon>
        <taxon>Branchiopoda</taxon>
        <taxon>Diplostraca</taxon>
        <taxon>Cladocera</taxon>
        <taxon>Anomopoda</taxon>
        <taxon>Daphniidae</taxon>
        <taxon>Daphnia</taxon>
    </lineage>
</organism>
<protein>
    <submittedName>
        <fullName evidence="1">Uncharacterized protein</fullName>
    </submittedName>
</protein>
<proteinExistence type="predicted"/>
<gene>
    <name evidence="1" type="ORF">DAPPUDRAFT_240704</name>
</gene>
<evidence type="ECO:0000313" key="1">
    <source>
        <dbReference type="EMBL" id="EFX82518.1"/>
    </source>
</evidence>
<sequence length="130" mass="14312">MSIKISFSFPPLPGRCLVGRQSALLPNTYSLTILSAPPWLPWSLHLDVPIQPHSTIVMSLCIFLAILVSAAEAAPPQKRQYCGNQYGGYKQLLWLLTLTVDAVVTDEDTTWDTAITMTVLKKSILVKSTP</sequence>
<dbReference type="HOGENOM" id="CLU_1940196_0_0_1"/>
<keyword evidence="2" id="KW-1185">Reference proteome</keyword>
<name>E9GCA9_DAPPU</name>
<accession>E9GCA9</accession>
<dbReference type="EMBL" id="GL732539">
    <property type="protein sequence ID" value="EFX82518.1"/>
    <property type="molecule type" value="Genomic_DNA"/>
</dbReference>
<evidence type="ECO:0000313" key="2">
    <source>
        <dbReference type="Proteomes" id="UP000000305"/>
    </source>
</evidence>
<reference evidence="1 2" key="1">
    <citation type="journal article" date="2011" name="Science">
        <title>The ecoresponsive genome of Daphnia pulex.</title>
        <authorList>
            <person name="Colbourne J.K."/>
            <person name="Pfrender M.E."/>
            <person name="Gilbert D."/>
            <person name="Thomas W.K."/>
            <person name="Tucker A."/>
            <person name="Oakley T.H."/>
            <person name="Tokishita S."/>
            <person name="Aerts A."/>
            <person name="Arnold G.J."/>
            <person name="Basu M.K."/>
            <person name="Bauer D.J."/>
            <person name="Caceres C.E."/>
            <person name="Carmel L."/>
            <person name="Casola C."/>
            <person name="Choi J.H."/>
            <person name="Detter J.C."/>
            <person name="Dong Q."/>
            <person name="Dusheyko S."/>
            <person name="Eads B.D."/>
            <person name="Frohlich T."/>
            <person name="Geiler-Samerotte K.A."/>
            <person name="Gerlach D."/>
            <person name="Hatcher P."/>
            <person name="Jogdeo S."/>
            <person name="Krijgsveld J."/>
            <person name="Kriventseva E.V."/>
            <person name="Kultz D."/>
            <person name="Laforsch C."/>
            <person name="Lindquist E."/>
            <person name="Lopez J."/>
            <person name="Manak J.R."/>
            <person name="Muller J."/>
            <person name="Pangilinan J."/>
            <person name="Patwardhan R.P."/>
            <person name="Pitluck S."/>
            <person name="Pritham E.J."/>
            <person name="Rechtsteiner A."/>
            <person name="Rho M."/>
            <person name="Rogozin I.B."/>
            <person name="Sakarya O."/>
            <person name="Salamov A."/>
            <person name="Schaack S."/>
            <person name="Shapiro H."/>
            <person name="Shiga Y."/>
            <person name="Skalitzky C."/>
            <person name="Smith Z."/>
            <person name="Souvorov A."/>
            <person name="Sung W."/>
            <person name="Tang Z."/>
            <person name="Tsuchiya D."/>
            <person name="Tu H."/>
            <person name="Vos H."/>
            <person name="Wang M."/>
            <person name="Wolf Y.I."/>
            <person name="Yamagata H."/>
            <person name="Yamada T."/>
            <person name="Ye Y."/>
            <person name="Shaw J.R."/>
            <person name="Andrews J."/>
            <person name="Crease T.J."/>
            <person name="Tang H."/>
            <person name="Lucas S.M."/>
            <person name="Robertson H.M."/>
            <person name="Bork P."/>
            <person name="Koonin E.V."/>
            <person name="Zdobnov E.M."/>
            <person name="Grigoriev I.V."/>
            <person name="Lynch M."/>
            <person name="Boore J.L."/>
        </authorList>
    </citation>
    <scope>NUCLEOTIDE SEQUENCE [LARGE SCALE GENOMIC DNA]</scope>
</reference>
<dbReference type="Proteomes" id="UP000000305">
    <property type="component" value="Unassembled WGS sequence"/>
</dbReference>
<dbReference type="KEGG" id="dpx:DAPPUDRAFT_240704"/>
<dbReference type="InParanoid" id="E9GCA9"/>